<name>A0ABQ9GBB4_9NEOP</name>
<evidence type="ECO:0000259" key="9">
    <source>
        <dbReference type="Pfam" id="PF17753"/>
    </source>
</evidence>
<sequence>MSPGGTGYPERNKWGRRASCGAIARARPSPPARAAGGAQPSVRSQTAAVAGPASSSAMYVFLLLPAVATASLLSLDGDLWAVRNANGSVAVPANVPGGIYSDLRAAGVIGDPLYRFNDVEYRWVARDNWTYSGQFETLPELRQKRSVMLVFHGIDTVADVVLNGLLLGRVDNMFVRFVFFVKELLRDDNELQVRFTSPVLEAERRSRDNPVPPSCVPAQYNGECHVNQLRKMQASFGWDWGVALPSVGLWKSVHLLSFDGAVVQDVVVHWNGCLKLDVVLVAAPSTQVYGWLEASLEGGEHTRVPLSQVADDEGELLQELELEVPNDVKLWWPNGEGPQSLYNISVRFVSATSNEVSEKTVRYGFRNISLVQKRVDPAGLTFYLEVNGRSVFLKGSNWIPANTLPELSTDAGTVRRLLEAARDANMNALRVWGGGVYESDAFYEAADELGILVWQDMMFACNMYPATPQFLASAAAEVRYQVRRLQHHASVALWAGNNENEAALRQNWYGTAGNFSAYQRDYVSLYVGVVKTVVTAEDVSRPFVVSSPSNGVESEREGYIARDPQSSLYGDTHYYNYLADGWDANIYSQTRLSSEYGFQSLPSLHTFLPAMDPIVDLIDVRQFAMHRQHQPGGYIYMNMQIRRHLLYPEMDYTLSGFQEAIYLSQINQAMSTKVETEHYRRHRNVVNSIGEGMTMGALYWQLNDVWQAPSWSSIEFGGRWKMLHYYARKFFSPVMVSGLVTPAGRLEVYVVSDLRHELPNVTVAVRVHRWEQFEPSHVRKVATSFPPGASTLVLSEDLTSFLLLGQGCCNQVDDVRRYCFLTLSADAAPDNFLLLAPLKDSALPPADVTVAGVSQPQLDDRGRQYRVVTLAADAVAPFVWLESRADAGHFSDNGFLMTQPTWRVLFYPESRGDPDIAVTTLATNHNSTSPAA</sequence>
<organism evidence="12 13">
    <name type="scientific">Dryococelus australis</name>
    <dbReference type="NCBI Taxonomy" id="614101"/>
    <lineage>
        <taxon>Eukaryota</taxon>
        <taxon>Metazoa</taxon>
        <taxon>Ecdysozoa</taxon>
        <taxon>Arthropoda</taxon>
        <taxon>Hexapoda</taxon>
        <taxon>Insecta</taxon>
        <taxon>Pterygota</taxon>
        <taxon>Neoptera</taxon>
        <taxon>Polyneoptera</taxon>
        <taxon>Phasmatodea</taxon>
        <taxon>Verophasmatodea</taxon>
        <taxon>Anareolatae</taxon>
        <taxon>Phasmatidae</taxon>
        <taxon>Eurycanthinae</taxon>
        <taxon>Dryococelus</taxon>
    </lineage>
</organism>
<dbReference type="PANTHER" id="PTHR43730">
    <property type="entry name" value="BETA-MANNOSIDASE"/>
    <property type="match status" value="1"/>
</dbReference>
<evidence type="ECO:0000313" key="13">
    <source>
        <dbReference type="Proteomes" id="UP001159363"/>
    </source>
</evidence>
<dbReference type="Pfam" id="PF17753">
    <property type="entry name" value="Ig_mannosidase"/>
    <property type="match status" value="1"/>
</dbReference>
<dbReference type="Gene3D" id="2.60.120.260">
    <property type="entry name" value="Galactose-binding domain-like"/>
    <property type="match status" value="1"/>
</dbReference>
<dbReference type="PANTHER" id="PTHR43730:SF1">
    <property type="entry name" value="BETA-MANNOSIDASE"/>
    <property type="match status" value="1"/>
</dbReference>
<comment type="catalytic activity">
    <reaction evidence="1">
        <text>Hydrolysis of terminal, non-reducing beta-D-mannose residues in beta-D-mannosides.</text>
        <dbReference type="EC" id="3.2.1.25"/>
    </reaction>
</comment>
<dbReference type="Gene3D" id="3.20.20.80">
    <property type="entry name" value="Glycosidases"/>
    <property type="match status" value="1"/>
</dbReference>
<dbReference type="InterPro" id="IPR041625">
    <property type="entry name" value="Beta-mannosidase_Ig"/>
</dbReference>
<evidence type="ECO:0000256" key="3">
    <source>
        <dbReference type="ARBA" id="ARBA00007401"/>
    </source>
</evidence>
<dbReference type="InterPro" id="IPR013783">
    <property type="entry name" value="Ig-like_fold"/>
</dbReference>
<comment type="caution">
    <text evidence="12">The sequence shown here is derived from an EMBL/GenBank/DDBJ whole genome shotgun (WGS) entry which is preliminary data.</text>
</comment>
<comment type="similarity">
    <text evidence="3">Belongs to the glycosyl hydrolase 2 family.</text>
</comment>
<dbReference type="InterPro" id="IPR036156">
    <property type="entry name" value="Beta-gal/glucu_dom_sf"/>
</dbReference>
<evidence type="ECO:0000256" key="1">
    <source>
        <dbReference type="ARBA" id="ARBA00000829"/>
    </source>
</evidence>
<evidence type="ECO:0000256" key="4">
    <source>
        <dbReference type="ARBA" id="ARBA00012754"/>
    </source>
</evidence>
<evidence type="ECO:0000313" key="12">
    <source>
        <dbReference type="EMBL" id="KAJ8869705.1"/>
    </source>
</evidence>
<proteinExistence type="inferred from homology"/>
<dbReference type="SUPFAM" id="SSF49303">
    <property type="entry name" value="beta-Galactosidase/glucuronidase domain"/>
    <property type="match status" value="1"/>
</dbReference>
<feature type="domain" description="Mannosidase Ig/CBM-like" evidence="10">
    <location>
        <begin position="745"/>
        <end position="840"/>
    </location>
</feature>
<accession>A0ABQ9GBB4</accession>
<dbReference type="Proteomes" id="UP001159363">
    <property type="component" value="Chromosome 12"/>
</dbReference>
<keyword evidence="7" id="KW-0326">Glycosidase</keyword>
<keyword evidence="6" id="KW-0325">Glycoprotein</keyword>
<feature type="domain" description="Beta-mannosidase Ig-fold" evidence="9">
    <location>
        <begin position="866"/>
        <end position="908"/>
    </location>
</feature>
<dbReference type="SUPFAM" id="SSF49785">
    <property type="entry name" value="Galactose-binding domain-like"/>
    <property type="match status" value="1"/>
</dbReference>
<dbReference type="Gene3D" id="2.60.40.10">
    <property type="entry name" value="Immunoglobulins"/>
    <property type="match status" value="2"/>
</dbReference>
<dbReference type="EMBL" id="JARBHB010000013">
    <property type="protein sequence ID" value="KAJ8869705.1"/>
    <property type="molecule type" value="Genomic_DNA"/>
</dbReference>
<evidence type="ECO:0000256" key="6">
    <source>
        <dbReference type="ARBA" id="ARBA00023180"/>
    </source>
</evidence>
<keyword evidence="5" id="KW-0378">Hydrolase</keyword>
<dbReference type="InterPro" id="IPR041447">
    <property type="entry name" value="Mannosidase_ig"/>
</dbReference>
<dbReference type="InterPro" id="IPR050887">
    <property type="entry name" value="Beta-mannosidase_GH2"/>
</dbReference>
<dbReference type="EC" id="3.2.1.25" evidence="4"/>
<evidence type="ECO:0000256" key="8">
    <source>
        <dbReference type="ARBA" id="ARBA00033445"/>
    </source>
</evidence>
<dbReference type="InterPro" id="IPR054593">
    <property type="entry name" value="Beta-mannosidase-like_N2"/>
</dbReference>
<keyword evidence="13" id="KW-1185">Reference proteome</keyword>
<evidence type="ECO:0000259" key="11">
    <source>
        <dbReference type="Pfam" id="PF22666"/>
    </source>
</evidence>
<evidence type="ECO:0000259" key="10">
    <source>
        <dbReference type="Pfam" id="PF17786"/>
    </source>
</evidence>
<evidence type="ECO:0000256" key="2">
    <source>
        <dbReference type="ARBA" id="ARBA00004740"/>
    </source>
</evidence>
<protein>
    <recommendedName>
        <fullName evidence="4">beta-mannosidase</fullName>
        <ecNumber evidence="4">3.2.1.25</ecNumber>
    </recommendedName>
    <alternativeName>
        <fullName evidence="8">Mannanase</fullName>
    </alternativeName>
</protein>
<dbReference type="SUPFAM" id="SSF51445">
    <property type="entry name" value="(Trans)glycosidases"/>
    <property type="match status" value="1"/>
</dbReference>
<reference evidence="12 13" key="1">
    <citation type="submission" date="2023-02" db="EMBL/GenBank/DDBJ databases">
        <title>LHISI_Scaffold_Assembly.</title>
        <authorList>
            <person name="Stuart O.P."/>
            <person name="Cleave R."/>
            <person name="Magrath M.J.L."/>
            <person name="Mikheyev A.S."/>
        </authorList>
    </citation>
    <scope>NUCLEOTIDE SEQUENCE [LARGE SCALE GENOMIC DNA]</scope>
    <source>
        <strain evidence="12">Daus_M_001</strain>
        <tissue evidence="12">Leg muscle</tissue>
    </source>
</reference>
<evidence type="ECO:0000256" key="7">
    <source>
        <dbReference type="ARBA" id="ARBA00023295"/>
    </source>
</evidence>
<feature type="domain" description="Beta-mannosidase-like galactose-binding" evidence="11">
    <location>
        <begin position="80"/>
        <end position="251"/>
    </location>
</feature>
<dbReference type="Pfam" id="PF22666">
    <property type="entry name" value="Glyco_hydro_2_N2"/>
    <property type="match status" value="1"/>
</dbReference>
<evidence type="ECO:0000256" key="5">
    <source>
        <dbReference type="ARBA" id="ARBA00022801"/>
    </source>
</evidence>
<dbReference type="InterPro" id="IPR017853">
    <property type="entry name" value="GH"/>
</dbReference>
<comment type="pathway">
    <text evidence="2">Glycan metabolism; N-glycan degradation.</text>
</comment>
<dbReference type="InterPro" id="IPR008979">
    <property type="entry name" value="Galactose-bd-like_sf"/>
</dbReference>
<dbReference type="Pfam" id="PF17786">
    <property type="entry name" value="Mannosidase_ig"/>
    <property type="match status" value="1"/>
</dbReference>
<gene>
    <name evidence="12" type="ORF">PR048_028700</name>
</gene>